<evidence type="ECO:0000313" key="2">
    <source>
        <dbReference type="Proteomes" id="UP000821845"/>
    </source>
</evidence>
<keyword evidence="2" id="KW-1185">Reference proteome</keyword>
<dbReference type="EMBL" id="CM023486">
    <property type="protein sequence ID" value="KAH6928484.1"/>
    <property type="molecule type" value="Genomic_DNA"/>
</dbReference>
<evidence type="ECO:0000313" key="1">
    <source>
        <dbReference type="EMBL" id="KAH6928484.1"/>
    </source>
</evidence>
<gene>
    <name evidence="1" type="ORF">HPB50_016780</name>
</gene>
<name>A0ACB7S3M2_HYAAI</name>
<comment type="caution">
    <text evidence="1">The sequence shown here is derived from an EMBL/GenBank/DDBJ whole genome shotgun (WGS) entry which is preliminary data.</text>
</comment>
<dbReference type="Proteomes" id="UP000821845">
    <property type="component" value="Chromosome 6"/>
</dbReference>
<protein>
    <submittedName>
        <fullName evidence="1">Uncharacterized protein</fullName>
    </submittedName>
</protein>
<reference evidence="1" key="1">
    <citation type="submission" date="2020-05" db="EMBL/GenBank/DDBJ databases">
        <title>Large-scale comparative analyses of tick genomes elucidate their genetic diversity and vector capacities.</title>
        <authorList>
            <person name="Jia N."/>
            <person name="Wang J."/>
            <person name="Shi W."/>
            <person name="Du L."/>
            <person name="Sun Y."/>
            <person name="Zhan W."/>
            <person name="Jiang J."/>
            <person name="Wang Q."/>
            <person name="Zhang B."/>
            <person name="Ji P."/>
            <person name="Sakyi L.B."/>
            <person name="Cui X."/>
            <person name="Yuan T."/>
            <person name="Jiang B."/>
            <person name="Yang W."/>
            <person name="Lam T.T.-Y."/>
            <person name="Chang Q."/>
            <person name="Ding S."/>
            <person name="Wang X."/>
            <person name="Zhu J."/>
            <person name="Ruan X."/>
            <person name="Zhao L."/>
            <person name="Wei J."/>
            <person name="Que T."/>
            <person name="Du C."/>
            <person name="Cheng J."/>
            <person name="Dai P."/>
            <person name="Han X."/>
            <person name="Huang E."/>
            <person name="Gao Y."/>
            <person name="Liu J."/>
            <person name="Shao H."/>
            <person name="Ye R."/>
            <person name="Li L."/>
            <person name="Wei W."/>
            <person name="Wang X."/>
            <person name="Wang C."/>
            <person name="Yang T."/>
            <person name="Huo Q."/>
            <person name="Li W."/>
            <person name="Guo W."/>
            <person name="Chen H."/>
            <person name="Zhou L."/>
            <person name="Ni X."/>
            <person name="Tian J."/>
            <person name="Zhou Y."/>
            <person name="Sheng Y."/>
            <person name="Liu T."/>
            <person name="Pan Y."/>
            <person name="Xia L."/>
            <person name="Li J."/>
            <person name="Zhao F."/>
            <person name="Cao W."/>
        </authorList>
    </citation>
    <scope>NUCLEOTIDE SEQUENCE</scope>
    <source>
        <strain evidence="1">Hyas-2018</strain>
    </source>
</reference>
<proteinExistence type="predicted"/>
<sequence>MPQLMWTSAELWEQCVFVRTQHRGSLRLPNAGQPSEASLAAERRLSSGIRTPAMASHWFITPVNAFRDSGGLDPNDADALLNTINVLGFHNDWADQQSGKWPPTILQDGVEAWKRYEGMWQPSWAL</sequence>
<organism evidence="1 2">
    <name type="scientific">Hyalomma asiaticum</name>
    <name type="common">Tick</name>
    <dbReference type="NCBI Taxonomy" id="266040"/>
    <lineage>
        <taxon>Eukaryota</taxon>
        <taxon>Metazoa</taxon>
        <taxon>Ecdysozoa</taxon>
        <taxon>Arthropoda</taxon>
        <taxon>Chelicerata</taxon>
        <taxon>Arachnida</taxon>
        <taxon>Acari</taxon>
        <taxon>Parasitiformes</taxon>
        <taxon>Ixodida</taxon>
        <taxon>Ixodoidea</taxon>
        <taxon>Ixodidae</taxon>
        <taxon>Hyalomminae</taxon>
        <taxon>Hyalomma</taxon>
    </lineage>
</organism>
<accession>A0ACB7S3M2</accession>